<comment type="similarity">
    <text evidence="5">Belongs to the ATP-dependent AMP-binding enzyme family. MenE subfamily.</text>
</comment>
<dbReference type="InterPro" id="IPR010192">
    <property type="entry name" value="MenE"/>
</dbReference>
<dbReference type="AlphaFoldDB" id="A0A7J9SJ05"/>
<comment type="catalytic activity">
    <reaction evidence="5">
        <text>2-succinylbenzoate + ATP + CoA = 2-succinylbenzoyl-CoA + AMP + diphosphate</text>
        <dbReference type="Rhea" id="RHEA:17009"/>
        <dbReference type="ChEBI" id="CHEBI:18325"/>
        <dbReference type="ChEBI" id="CHEBI:30616"/>
        <dbReference type="ChEBI" id="CHEBI:33019"/>
        <dbReference type="ChEBI" id="CHEBI:57287"/>
        <dbReference type="ChEBI" id="CHEBI:57364"/>
        <dbReference type="ChEBI" id="CHEBI:456215"/>
        <dbReference type="EC" id="6.2.1.26"/>
    </reaction>
</comment>
<dbReference type="Pfam" id="PF00501">
    <property type="entry name" value="AMP-binding"/>
    <property type="match status" value="1"/>
</dbReference>
<dbReference type="PROSITE" id="PS00455">
    <property type="entry name" value="AMP_BINDING"/>
    <property type="match status" value="1"/>
</dbReference>
<feature type="domain" description="AMP-binding enzyme C-terminal" evidence="8">
    <location>
        <begin position="421"/>
        <end position="506"/>
    </location>
</feature>
<dbReference type="GO" id="GO:0005524">
    <property type="term" value="F:ATP binding"/>
    <property type="evidence" value="ECO:0007669"/>
    <property type="project" value="UniProtKB-KW"/>
</dbReference>
<dbReference type="GO" id="GO:0006631">
    <property type="term" value="P:fatty acid metabolic process"/>
    <property type="evidence" value="ECO:0007669"/>
    <property type="project" value="TreeGrafter"/>
</dbReference>
<evidence type="ECO:0000256" key="2">
    <source>
        <dbReference type="ARBA" id="ARBA00022598"/>
    </source>
</evidence>
<proteinExistence type="inferred from homology"/>
<keyword evidence="2 5" id="KW-0436">Ligase</keyword>
<dbReference type="GO" id="GO:0008756">
    <property type="term" value="F:o-succinylbenzoate-CoA ligase activity"/>
    <property type="evidence" value="ECO:0007669"/>
    <property type="project" value="UniProtKB-UniRule"/>
</dbReference>
<evidence type="ECO:0000259" key="7">
    <source>
        <dbReference type="Pfam" id="PF00501"/>
    </source>
</evidence>
<dbReference type="InterPro" id="IPR020845">
    <property type="entry name" value="AMP-binding_CS"/>
</dbReference>
<keyword evidence="4 5" id="KW-0067">ATP-binding</keyword>
<dbReference type="PANTHER" id="PTHR43201:SF5">
    <property type="entry name" value="MEDIUM-CHAIN ACYL-COA LIGASE ACSF2, MITOCHONDRIAL"/>
    <property type="match status" value="1"/>
</dbReference>
<dbReference type="GO" id="GO:0009234">
    <property type="term" value="P:menaquinone biosynthetic process"/>
    <property type="evidence" value="ECO:0007669"/>
    <property type="project" value="UniProtKB-UniRule"/>
</dbReference>
<comment type="function">
    <text evidence="5">Converts 2-succinylbenzoate (OSB) to 2-succinylbenzoyl-CoA (OSB-CoA).</text>
</comment>
<feature type="compositionally biased region" description="Acidic residues" evidence="6">
    <location>
        <begin position="571"/>
        <end position="581"/>
    </location>
</feature>
<feature type="compositionally biased region" description="Basic and acidic residues" evidence="6">
    <location>
        <begin position="582"/>
        <end position="592"/>
    </location>
</feature>
<evidence type="ECO:0000256" key="5">
    <source>
        <dbReference type="HAMAP-Rule" id="MF_00731"/>
    </source>
</evidence>
<dbReference type="Gene3D" id="3.30.300.30">
    <property type="match status" value="1"/>
</dbReference>
<dbReference type="GO" id="GO:0031956">
    <property type="term" value="F:medium-chain fatty acid-CoA ligase activity"/>
    <property type="evidence" value="ECO:0007669"/>
    <property type="project" value="TreeGrafter"/>
</dbReference>
<accession>A0A7J9SJ05</accession>
<gene>
    <name evidence="5" type="primary">menE</name>
    <name evidence="9" type="ORF">H5V44_06700</name>
</gene>
<comment type="pathway">
    <text evidence="5">Quinol/quinone metabolism; 1,4-dihydroxy-2-naphthoate biosynthesis; 1,4-dihydroxy-2-naphthoate from chorismate: step 5/7.</text>
</comment>
<evidence type="ECO:0000259" key="8">
    <source>
        <dbReference type="Pfam" id="PF13193"/>
    </source>
</evidence>
<comment type="caution">
    <text evidence="9">The sequence shown here is derived from an EMBL/GenBank/DDBJ whole genome shotgun (WGS) entry which is preliminary data.</text>
</comment>
<sequence>MRDWLSYRAGIDPGRDALVDTTTDTSYTFDTVDTLVDDLAGRLASVGVDEGTHLGAVLRPCVEYVCLIHAAMRLGATLVPLDDRLTARELSAGMDAADVDTVVCDATTEDAVADAVAALDVETDGDGSAASIPVATVDEVGTDGVDPLSAVGPDPVRAASWSLEDTQLILFTSGTTGDPKPVRLTTGNLLASAAASVFRLGFDPDDRWLATLPLHHAGGISPILRMPIYGMTVVLREGFDAGATADDLDSYDATAVSVVPTMLRRMLDRRGTLAESLRVVLLGGAPASTQLIERCRNYSVPVFPTYGMTETASQIATARPEEAFRAPESVGRPLFLTEVTVVDGAGDPLPAGEAGELVVDGPTVTPGYYGDREATEAAFGEFGLHTGDVGVRTASGSITVLNRLDDRIVTGGENVDPGSVADVLADHPDVADAAVVGVPDAEWGERVSALLVPEPGVAPPDSGSDGATDRHLDPEDVRAFARDRLAGYKLPKSIAVADELPRTASGTVDRAAVRDRFPADPSATDVADDPQTTDVTDDPQTAVTNDAREDADERGPDGEPAGDADGPPGDERDENGEGDTTDVERAEGRDAGAGDAPTDEGGEPDHPE</sequence>
<feature type="region of interest" description="Disordered" evidence="6">
    <location>
        <begin position="507"/>
        <end position="608"/>
    </location>
</feature>
<protein>
    <recommendedName>
        <fullName evidence="5">2-succinylbenzoate--CoA ligase</fullName>
        <ecNumber evidence="5">6.2.1.26</ecNumber>
    </recommendedName>
    <alternativeName>
        <fullName evidence="5">o-succinylbenzoyl-CoA synthetase</fullName>
        <shortName evidence="5">OSB-CoA synthetase</shortName>
    </alternativeName>
</protein>
<keyword evidence="1 5" id="KW-0474">Menaquinone biosynthesis</keyword>
<dbReference type="EMBL" id="JACKXD010000002">
    <property type="protein sequence ID" value="MBB6645977.1"/>
    <property type="molecule type" value="Genomic_DNA"/>
</dbReference>
<evidence type="ECO:0000256" key="6">
    <source>
        <dbReference type="SAM" id="MobiDB-lite"/>
    </source>
</evidence>
<dbReference type="InterPro" id="IPR042099">
    <property type="entry name" value="ANL_N_sf"/>
</dbReference>
<evidence type="ECO:0000313" key="10">
    <source>
        <dbReference type="Proteomes" id="UP000546257"/>
    </source>
</evidence>
<dbReference type="UniPathway" id="UPA01057">
    <property type="reaction ID" value="UER00166"/>
</dbReference>
<evidence type="ECO:0000256" key="4">
    <source>
        <dbReference type="ARBA" id="ARBA00022840"/>
    </source>
</evidence>
<keyword evidence="3 5" id="KW-0547">Nucleotide-binding</keyword>
<feature type="compositionally biased region" description="Low complexity" evidence="6">
    <location>
        <begin position="523"/>
        <end position="544"/>
    </location>
</feature>
<keyword evidence="10" id="KW-1185">Reference proteome</keyword>
<dbReference type="HAMAP" id="MF_00731">
    <property type="entry name" value="MenE"/>
    <property type="match status" value="1"/>
</dbReference>
<dbReference type="InterPro" id="IPR000873">
    <property type="entry name" value="AMP-dep_synth/lig_dom"/>
</dbReference>
<dbReference type="EC" id="6.2.1.26" evidence="5"/>
<feature type="compositionally biased region" description="Basic and acidic residues" evidence="6">
    <location>
        <begin position="546"/>
        <end position="557"/>
    </location>
</feature>
<comment type="pathway">
    <text evidence="5">Quinol/quinone metabolism; menaquinone biosynthesis.</text>
</comment>
<dbReference type="Pfam" id="PF13193">
    <property type="entry name" value="AMP-binding_C"/>
    <property type="match status" value="1"/>
</dbReference>
<dbReference type="SUPFAM" id="SSF56801">
    <property type="entry name" value="Acetyl-CoA synthetase-like"/>
    <property type="match status" value="1"/>
</dbReference>
<reference evidence="9 10" key="1">
    <citation type="submission" date="2020-08" db="EMBL/GenBank/DDBJ databases">
        <authorList>
            <person name="Seo M.-J."/>
        </authorList>
    </citation>
    <scope>NUCLEOTIDE SEQUENCE [LARGE SCALE GENOMIC DNA]</scope>
    <source>
        <strain evidence="9 10">MBLA0160</strain>
    </source>
</reference>
<feature type="domain" description="AMP-dependent synthetase/ligase" evidence="7">
    <location>
        <begin position="11"/>
        <end position="369"/>
    </location>
</feature>
<name>A0A7J9SJ05_9EURY</name>
<evidence type="ECO:0000313" key="9">
    <source>
        <dbReference type="EMBL" id="MBB6645977.1"/>
    </source>
</evidence>
<dbReference type="RefSeq" id="WP_185192333.1">
    <property type="nucleotide sequence ID" value="NZ_JACKXD010000002.1"/>
</dbReference>
<dbReference type="InterPro" id="IPR045851">
    <property type="entry name" value="AMP-bd_C_sf"/>
</dbReference>
<feature type="region of interest" description="Disordered" evidence="6">
    <location>
        <begin position="453"/>
        <end position="473"/>
    </location>
</feature>
<organism evidence="9 10">
    <name type="scientific">Halobellus ruber</name>
    <dbReference type="NCBI Taxonomy" id="2761102"/>
    <lineage>
        <taxon>Archaea</taxon>
        <taxon>Methanobacteriati</taxon>
        <taxon>Methanobacteriota</taxon>
        <taxon>Stenosarchaea group</taxon>
        <taxon>Halobacteria</taxon>
        <taxon>Halobacteriales</taxon>
        <taxon>Haloferacaceae</taxon>
        <taxon>Halobellus</taxon>
    </lineage>
</organism>
<dbReference type="InterPro" id="IPR025110">
    <property type="entry name" value="AMP-bd_C"/>
</dbReference>
<dbReference type="UniPathway" id="UPA00079"/>
<feature type="compositionally biased region" description="Low complexity" evidence="6">
    <location>
        <begin position="558"/>
        <end position="567"/>
    </location>
</feature>
<evidence type="ECO:0000256" key="3">
    <source>
        <dbReference type="ARBA" id="ARBA00022741"/>
    </source>
</evidence>
<evidence type="ECO:0000256" key="1">
    <source>
        <dbReference type="ARBA" id="ARBA00022428"/>
    </source>
</evidence>
<dbReference type="PANTHER" id="PTHR43201">
    <property type="entry name" value="ACYL-COA SYNTHETASE"/>
    <property type="match status" value="1"/>
</dbReference>
<dbReference type="Gene3D" id="3.40.50.12780">
    <property type="entry name" value="N-terminal domain of ligase-like"/>
    <property type="match status" value="1"/>
</dbReference>
<dbReference type="Proteomes" id="UP000546257">
    <property type="component" value="Unassembled WGS sequence"/>
</dbReference>